<accession>A0ABV6A383</accession>
<comment type="caution">
    <text evidence="2">The sequence shown here is derived from an EMBL/GenBank/DDBJ whole genome shotgun (WGS) entry which is preliminary data.</text>
</comment>
<dbReference type="InterPro" id="IPR000415">
    <property type="entry name" value="Nitroreductase-like"/>
</dbReference>
<reference evidence="2 3" key="1">
    <citation type="submission" date="2024-09" db="EMBL/GenBank/DDBJ databases">
        <authorList>
            <person name="Sun Q."/>
            <person name="Mori K."/>
        </authorList>
    </citation>
    <scope>NUCLEOTIDE SEQUENCE [LARGE SCALE GENOMIC DNA]</scope>
    <source>
        <strain evidence="2 3">TBRC 7907</strain>
    </source>
</reference>
<dbReference type="RefSeq" id="WP_377858095.1">
    <property type="nucleotide sequence ID" value="NZ_JBHLZU010000023.1"/>
</dbReference>
<organism evidence="2 3">
    <name type="scientific">Allokutzneria oryzae</name>
    <dbReference type="NCBI Taxonomy" id="1378989"/>
    <lineage>
        <taxon>Bacteria</taxon>
        <taxon>Bacillati</taxon>
        <taxon>Actinomycetota</taxon>
        <taxon>Actinomycetes</taxon>
        <taxon>Pseudonocardiales</taxon>
        <taxon>Pseudonocardiaceae</taxon>
        <taxon>Allokutzneria</taxon>
    </lineage>
</organism>
<evidence type="ECO:0000256" key="1">
    <source>
        <dbReference type="SAM" id="MobiDB-lite"/>
    </source>
</evidence>
<gene>
    <name evidence="2" type="ORF">ACFFQA_27075</name>
</gene>
<name>A0ABV6A383_9PSEU</name>
<dbReference type="Gene3D" id="3.40.109.10">
    <property type="entry name" value="NADH Oxidase"/>
    <property type="match status" value="1"/>
</dbReference>
<proteinExistence type="predicted"/>
<dbReference type="SUPFAM" id="SSF55469">
    <property type="entry name" value="FMN-dependent nitroreductase-like"/>
    <property type="match status" value="2"/>
</dbReference>
<dbReference type="NCBIfam" id="NF047509">
    <property type="entry name" value="Rv3131_FMN_oxido"/>
    <property type="match status" value="1"/>
</dbReference>
<evidence type="ECO:0000313" key="2">
    <source>
        <dbReference type="EMBL" id="MFB9907613.1"/>
    </source>
</evidence>
<sequence>MRTGMPEDDTVLAAIELAGRAPSVHNSRLWRWRIDDTALHLYADWTRHVPVTDPDGRDLAISCGATLHHLRVALAALGWGSVVHRLPHPYDLRHLASVTLYSRQPRSDDIALLAAIQNHRCDRRAYSSWPVPDQLIDELRESAATEGCALRLVTDRTGRAELLAAIVATDRAQREALAQPAVCSGRHAGHRVGVLAASGAVVHTGPEEDPLQPAETRSDPEAGVLLVVGTSADDVASRLRAGEAASAVLLRANSFQLASHMLTQPLDVRGIRAGTRRRVLGGELFPQIVLRLGWPHVTAEPLPTSPRPAVSAISEPLTP</sequence>
<protein>
    <submittedName>
        <fullName evidence="2">Acg family FMN-binding oxidoreductase</fullName>
    </submittedName>
</protein>
<evidence type="ECO:0000313" key="3">
    <source>
        <dbReference type="Proteomes" id="UP001589693"/>
    </source>
</evidence>
<dbReference type="EMBL" id="JBHLZU010000023">
    <property type="protein sequence ID" value="MFB9907613.1"/>
    <property type="molecule type" value="Genomic_DNA"/>
</dbReference>
<dbReference type="Proteomes" id="UP001589693">
    <property type="component" value="Unassembled WGS sequence"/>
</dbReference>
<feature type="region of interest" description="Disordered" evidence="1">
    <location>
        <begin position="300"/>
        <end position="319"/>
    </location>
</feature>
<keyword evidence="3" id="KW-1185">Reference proteome</keyword>